<evidence type="ECO:0000313" key="9">
    <source>
        <dbReference type="Proteomes" id="UP000014500"/>
    </source>
</evidence>
<feature type="compositionally biased region" description="Polar residues" evidence="6">
    <location>
        <begin position="319"/>
        <end position="337"/>
    </location>
</feature>
<feature type="compositionally biased region" description="Low complexity" evidence="6">
    <location>
        <begin position="662"/>
        <end position="678"/>
    </location>
</feature>
<evidence type="ECO:0000256" key="6">
    <source>
        <dbReference type="SAM" id="MobiDB-lite"/>
    </source>
</evidence>
<dbReference type="GO" id="GO:0005634">
    <property type="term" value="C:nucleus"/>
    <property type="evidence" value="ECO:0007669"/>
    <property type="project" value="UniProtKB-UniRule"/>
</dbReference>
<dbReference type="EMBL" id="JH432114">
    <property type="status" value="NOT_ANNOTATED_CDS"/>
    <property type="molecule type" value="Genomic_DNA"/>
</dbReference>
<dbReference type="EnsemblMetazoa" id="SMAR012049-RA">
    <property type="protein sequence ID" value="SMAR012049-PA"/>
    <property type="gene ID" value="SMAR012049"/>
</dbReference>
<proteinExistence type="predicted"/>
<feature type="DNA-binding region" description="HMG box" evidence="5">
    <location>
        <begin position="525"/>
        <end position="593"/>
    </location>
</feature>
<organism evidence="8 9">
    <name type="scientific">Strigamia maritima</name>
    <name type="common">European centipede</name>
    <name type="synonym">Geophilus maritimus</name>
    <dbReference type="NCBI Taxonomy" id="126957"/>
    <lineage>
        <taxon>Eukaryota</taxon>
        <taxon>Metazoa</taxon>
        <taxon>Ecdysozoa</taxon>
        <taxon>Arthropoda</taxon>
        <taxon>Myriapoda</taxon>
        <taxon>Chilopoda</taxon>
        <taxon>Pleurostigmophora</taxon>
        <taxon>Geophilomorpha</taxon>
        <taxon>Linotaeniidae</taxon>
        <taxon>Strigamia</taxon>
    </lineage>
</organism>
<dbReference type="SMART" id="SM00398">
    <property type="entry name" value="HMG"/>
    <property type="match status" value="1"/>
</dbReference>
<feature type="region of interest" description="Disordered" evidence="6">
    <location>
        <begin position="33"/>
        <end position="86"/>
    </location>
</feature>
<dbReference type="PROSITE" id="PS50118">
    <property type="entry name" value="HMG_BOX_2"/>
    <property type="match status" value="1"/>
</dbReference>
<dbReference type="OMA" id="MEYHNES"/>
<dbReference type="SUPFAM" id="SSF47095">
    <property type="entry name" value="HMG-box"/>
    <property type="match status" value="1"/>
</dbReference>
<dbReference type="InterPro" id="IPR051356">
    <property type="entry name" value="SOX/SOX-like_TF"/>
</dbReference>
<dbReference type="CDD" id="cd22042">
    <property type="entry name" value="HMG-box_EGL13-like"/>
    <property type="match status" value="1"/>
</dbReference>
<accession>T1JE13</accession>
<evidence type="ECO:0000256" key="5">
    <source>
        <dbReference type="PROSITE-ProRule" id="PRU00267"/>
    </source>
</evidence>
<evidence type="ECO:0000256" key="3">
    <source>
        <dbReference type="ARBA" id="ARBA00023163"/>
    </source>
</evidence>
<dbReference type="HOGENOM" id="CLU_385115_0_0_1"/>
<reference evidence="8" key="2">
    <citation type="submission" date="2015-02" db="UniProtKB">
        <authorList>
            <consortium name="EnsemblMetazoa"/>
        </authorList>
    </citation>
    <scope>IDENTIFICATION</scope>
</reference>
<reference evidence="9" key="1">
    <citation type="submission" date="2011-05" db="EMBL/GenBank/DDBJ databases">
        <authorList>
            <person name="Richards S.R."/>
            <person name="Qu J."/>
            <person name="Jiang H."/>
            <person name="Jhangiani S.N."/>
            <person name="Agravi P."/>
            <person name="Goodspeed R."/>
            <person name="Gross S."/>
            <person name="Mandapat C."/>
            <person name="Jackson L."/>
            <person name="Mathew T."/>
            <person name="Pu L."/>
            <person name="Thornton R."/>
            <person name="Saada N."/>
            <person name="Wilczek-Boney K.B."/>
            <person name="Lee S."/>
            <person name="Kovar C."/>
            <person name="Wu Y."/>
            <person name="Scherer S.E."/>
            <person name="Worley K.C."/>
            <person name="Muzny D.M."/>
            <person name="Gibbs R."/>
        </authorList>
    </citation>
    <scope>NUCLEOTIDE SEQUENCE</scope>
    <source>
        <strain evidence="9">Brora</strain>
    </source>
</reference>
<protein>
    <recommendedName>
        <fullName evidence="7">HMG box domain-containing protein</fullName>
    </recommendedName>
</protein>
<evidence type="ECO:0000259" key="7">
    <source>
        <dbReference type="PROSITE" id="PS50118"/>
    </source>
</evidence>
<dbReference type="InterPro" id="IPR009071">
    <property type="entry name" value="HMG_box_dom"/>
</dbReference>
<dbReference type="PhylomeDB" id="T1JE13"/>
<dbReference type="Proteomes" id="UP000014500">
    <property type="component" value="Unassembled WGS sequence"/>
</dbReference>
<feature type="compositionally biased region" description="Polar residues" evidence="6">
    <location>
        <begin position="297"/>
        <end position="311"/>
    </location>
</feature>
<dbReference type="GO" id="GO:0045165">
    <property type="term" value="P:cell fate commitment"/>
    <property type="evidence" value="ECO:0007669"/>
    <property type="project" value="TreeGrafter"/>
</dbReference>
<dbReference type="eggNOG" id="KOG0528">
    <property type="taxonomic scope" value="Eukaryota"/>
</dbReference>
<evidence type="ECO:0000313" key="8">
    <source>
        <dbReference type="EnsemblMetazoa" id="SMAR012049-PA"/>
    </source>
</evidence>
<feature type="region of interest" description="Disordered" evidence="6">
    <location>
        <begin position="158"/>
        <end position="184"/>
    </location>
</feature>
<feature type="region of interest" description="Disordered" evidence="6">
    <location>
        <begin position="292"/>
        <end position="372"/>
    </location>
</feature>
<dbReference type="PANTHER" id="PTHR45789">
    <property type="entry name" value="FI18025P1"/>
    <property type="match status" value="1"/>
</dbReference>
<keyword evidence="9" id="KW-1185">Reference proteome</keyword>
<dbReference type="AlphaFoldDB" id="T1JE13"/>
<dbReference type="Pfam" id="PF00505">
    <property type="entry name" value="HMG_box"/>
    <property type="match status" value="1"/>
</dbReference>
<dbReference type="Gene3D" id="1.10.30.10">
    <property type="entry name" value="High mobility group box domain"/>
    <property type="match status" value="1"/>
</dbReference>
<dbReference type="PANTHER" id="PTHR45789:SF2">
    <property type="entry name" value="FI18025P1"/>
    <property type="match status" value="1"/>
</dbReference>
<dbReference type="FunFam" id="1.10.30.10:FF:000003">
    <property type="entry name" value="Putative transcription factor SOX-6"/>
    <property type="match status" value="1"/>
</dbReference>
<dbReference type="GO" id="GO:0000981">
    <property type="term" value="F:DNA-binding transcription factor activity, RNA polymerase II-specific"/>
    <property type="evidence" value="ECO:0007669"/>
    <property type="project" value="TreeGrafter"/>
</dbReference>
<dbReference type="InterPro" id="IPR036910">
    <property type="entry name" value="HMG_box_dom_sf"/>
</dbReference>
<feature type="domain" description="HMG box" evidence="7">
    <location>
        <begin position="525"/>
        <end position="593"/>
    </location>
</feature>
<feature type="compositionally biased region" description="Low complexity" evidence="6">
    <location>
        <begin position="698"/>
        <end position="712"/>
    </location>
</feature>
<feature type="compositionally biased region" description="Basic and acidic residues" evidence="6">
    <location>
        <begin position="159"/>
        <end position="168"/>
    </location>
</feature>
<evidence type="ECO:0000256" key="2">
    <source>
        <dbReference type="ARBA" id="ARBA00023125"/>
    </source>
</evidence>
<keyword evidence="4 5" id="KW-0539">Nucleus</keyword>
<feature type="compositionally biased region" description="Acidic residues" evidence="6">
    <location>
        <begin position="61"/>
        <end position="78"/>
    </location>
</feature>
<keyword evidence="1" id="KW-0805">Transcription regulation</keyword>
<keyword evidence="2 5" id="KW-0238">DNA-binding</keyword>
<keyword evidence="3" id="KW-0804">Transcription</keyword>
<feature type="region of interest" description="Disordered" evidence="6">
    <location>
        <begin position="655"/>
        <end position="718"/>
    </location>
</feature>
<sequence>MSSKRKSPPSKLSSEGSICNQINMAASEVEDCPNNHTAKTLNGFEANELDAGGSAYLDGISGDEDDEVEEENDDEELEERPVKRRRLVATVDSDSEYDSETQGSVSLGDLGLGHRSMLSPALMGHANNHNNNHHNKRSMMDDILKRLTSKMNSSSIGEAEEHQRRLHADMPSTSGTCPITPDETMPDITVKIEKNTSMVIVDSEALKVALAGDSKDRDRRLGEIISQLETLRGHLLTQKPDQPKCHINGQYGKTLTPVPTSQGIMLVPIFDGMPLTSRAGITANSSVSQLVGQQSSPKLATTLGPNPSSVPASPMQPWLSPNAQLSHSSARSGQTIGHRTPTPGAEPTDADGPLNLSKPRNRESNGASPQSIKMEYHNESSPLMRPSMSPKSPVSTAAMMSHVGPPLQVLPPGFLASPYNSIPAHLRATSAMHLNNVVAHHAKYAAGNAFAGDAIVTSMASSMPPLSSRDKQFPIHMYIPPMGGANPQNVGVAPASAKQDEDPSKMFGAKIIRQQKKDSEGKPHIKRPMNAFMVWAKDERRKILKACPDMHNSNISKILGARWKAMSNAEKQPYYEEQSRLSKLHMEKHPDYRYRPRPKRTCIVDGKKLRISEYKALMRQRRQEMRNLWCRDNGFGFSDLPTLVPNSMPSLLSASANMDGPSAGSSSLSTMLSAMSGSPNSTSSSEMLDAVLNDHTDNSFSSPSTPNSTTDNAAVDNS</sequence>
<dbReference type="STRING" id="126957.T1JE13"/>
<name>T1JE13_STRMM</name>
<dbReference type="GO" id="GO:0000978">
    <property type="term" value="F:RNA polymerase II cis-regulatory region sequence-specific DNA binding"/>
    <property type="evidence" value="ECO:0007669"/>
    <property type="project" value="TreeGrafter"/>
</dbReference>
<evidence type="ECO:0000256" key="1">
    <source>
        <dbReference type="ARBA" id="ARBA00023015"/>
    </source>
</evidence>
<evidence type="ECO:0000256" key="4">
    <source>
        <dbReference type="ARBA" id="ARBA00023242"/>
    </source>
</evidence>